<evidence type="ECO:0000313" key="3">
    <source>
        <dbReference type="Proteomes" id="UP001595975"/>
    </source>
</evidence>
<feature type="region of interest" description="Disordered" evidence="1">
    <location>
        <begin position="500"/>
        <end position="519"/>
    </location>
</feature>
<evidence type="ECO:0000256" key="1">
    <source>
        <dbReference type="SAM" id="MobiDB-lite"/>
    </source>
</evidence>
<name>A0ABW0X2M1_9ACTN</name>
<gene>
    <name evidence="2" type="ORF">ACFP3U_10320</name>
</gene>
<dbReference type="Proteomes" id="UP001595975">
    <property type="component" value="Unassembled WGS sequence"/>
</dbReference>
<dbReference type="RefSeq" id="WP_380225029.1">
    <property type="nucleotide sequence ID" value="NZ_JBHSOF010000009.1"/>
</dbReference>
<dbReference type="EMBL" id="JBHSOF010000009">
    <property type="protein sequence ID" value="MFC5663371.1"/>
    <property type="molecule type" value="Genomic_DNA"/>
</dbReference>
<protein>
    <recommendedName>
        <fullName evidence="4">Peptidoglycan-binding protein</fullName>
    </recommendedName>
</protein>
<reference evidence="3" key="1">
    <citation type="journal article" date="2019" name="Int. J. Syst. Evol. Microbiol.">
        <title>The Global Catalogue of Microorganisms (GCM) 10K type strain sequencing project: providing services to taxonomists for standard genome sequencing and annotation.</title>
        <authorList>
            <consortium name="The Broad Institute Genomics Platform"/>
            <consortium name="The Broad Institute Genome Sequencing Center for Infectious Disease"/>
            <person name="Wu L."/>
            <person name="Ma J."/>
        </authorList>
    </citation>
    <scope>NUCLEOTIDE SEQUENCE [LARGE SCALE GENOMIC DNA]</scope>
    <source>
        <strain evidence="3">CGMCC 4.1437</strain>
    </source>
</reference>
<proteinExistence type="predicted"/>
<comment type="caution">
    <text evidence="2">The sequence shown here is derived from an EMBL/GenBank/DDBJ whole genome shotgun (WGS) entry which is preliminary data.</text>
</comment>
<sequence length="519" mass="55605">MSKVKDLEHAQHSIEQFTFMLPNLHLLQGIEEALAVPEPVGDPAAVRARAQDYAKAAVSFAKATTDLSGVATNQLPAVWTGSVAEHATQAVHAMSAETTTSKDTLAEAAKLLDAWANDLQWAKSTDAQGRQQLHDAGELARHDPAGFDQGARAAALAGVGVRLAAARRAESCGTSTASRLNQLASKARAARAGNGSIDPLAAVVLATEKNPGAGEDGDYILTPNQLDRANQVLGVMTGSDQAAFRALLSGAKSPEESAYLWKALAAGHSVADIQRFDAQIHPHGDDPTWLAQHLVPATSTEDTQRESSDNIDVTYQGQQVNIDGYGVYSQRNVSDCVAASTVIAQAKLDPLLMFQLTTGGTPDVPGADSPQNFEQRLQETYLGEYKDGQRVDGNKQVYPKVDAGLGAKAQTYLADKDLGRATGADYEHVDLENDEDRRKALTRIEKSVDEGLPVPITVRNEDSGHQMMIIGRDGDRLQIYNPWGFTSWVTEEQFVNSQLGGLTPGEHPLNKSTALELPK</sequence>
<accession>A0ABW0X2M1</accession>
<keyword evidence="3" id="KW-1185">Reference proteome</keyword>
<evidence type="ECO:0000313" key="2">
    <source>
        <dbReference type="EMBL" id="MFC5663371.1"/>
    </source>
</evidence>
<evidence type="ECO:0008006" key="4">
    <source>
        <dbReference type="Google" id="ProtNLM"/>
    </source>
</evidence>
<organism evidence="2 3">
    <name type="scientific">Kitasatospora misakiensis</name>
    <dbReference type="NCBI Taxonomy" id="67330"/>
    <lineage>
        <taxon>Bacteria</taxon>
        <taxon>Bacillati</taxon>
        <taxon>Actinomycetota</taxon>
        <taxon>Actinomycetes</taxon>
        <taxon>Kitasatosporales</taxon>
        <taxon>Streptomycetaceae</taxon>
        <taxon>Kitasatospora</taxon>
    </lineage>
</organism>